<evidence type="ECO:0000259" key="2">
    <source>
        <dbReference type="Pfam" id="PF02371"/>
    </source>
</evidence>
<dbReference type="GO" id="GO:0006313">
    <property type="term" value="P:DNA transposition"/>
    <property type="evidence" value="ECO:0007669"/>
    <property type="project" value="InterPro"/>
</dbReference>
<keyword evidence="4" id="KW-1185">Reference proteome</keyword>
<dbReference type="GO" id="GO:0004803">
    <property type="term" value="F:transposase activity"/>
    <property type="evidence" value="ECO:0007669"/>
    <property type="project" value="InterPro"/>
</dbReference>
<dbReference type="PANTHER" id="PTHR33055:SF3">
    <property type="entry name" value="PUTATIVE TRANSPOSASE FOR IS117-RELATED"/>
    <property type="match status" value="1"/>
</dbReference>
<dbReference type="GO" id="GO:0003677">
    <property type="term" value="F:DNA binding"/>
    <property type="evidence" value="ECO:0007669"/>
    <property type="project" value="InterPro"/>
</dbReference>
<proteinExistence type="predicted"/>
<reference evidence="3 4" key="1">
    <citation type="submission" date="2018-11" db="EMBL/GenBank/DDBJ databases">
        <title>the genome of Mesorhizobium tamadayense DSM 28320.</title>
        <authorList>
            <person name="Gao J."/>
        </authorList>
    </citation>
    <scope>NUCLEOTIDE SEQUENCE [LARGE SCALE GENOMIC DNA]</scope>
    <source>
        <strain evidence="3 4">DSM 28320</strain>
    </source>
</reference>
<name>A0A3P3EJB0_9HYPH</name>
<dbReference type="InterPro" id="IPR003346">
    <property type="entry name" value="Transposase_20"/>
</dbReference>
<dbReference type="OrthoDB" id="7459855at2"/>
<dbReference type="Pfam" id="PF01548">
    <property type="entry name" value="DEDD_Tnp_IS110"/>
    <property type="match status" value="1"/>
</dbReference>
<dbReference type="Proteomes" id="UP000273786">
    <property type="component" value="Unassembled WGS sequence"/>
</dbReference>
<sequence length="357" mass="40158">MHAPGSERLSRHVLGAGDAAGLLALFARLRARAEQRLGGTVEIITIQEAGLDGFWLHRLLESEGIRSHVVDAASIPVARRSRRAKSDRIDGEALWRTLSAWLRGEPRVCSMVRAPSPEQEDSRRLVRERDSLMRERIRESNRIRGLLAAQGIGGYDPLHRNRRAALAGLTTGDGRPLGSQLKKELMRALDRLELIMAQIAQVEAERRELLKGDEANAIAIRLLELKSIGPDFAATLALEAFFRRFDNRRQLAAFAGLAGTPWRSGKIDREQGISKAGNRRLRKTMIELAWLWLRHQRQSALSQWFFKRLAPGKGRPDNGRKPNRRIFIVALARKLVVALWRFVTVGEIPEGAALKRI</sequence>
<accession>A0A3P3EJB0</accession>
<dbReference type="Pfam" id="PF02371">
    <property type="entry name" value="Transposase_20"/>
    <property type="match status" value="1"/>
</dbReference>
<gene>
    <name evidence="3" type="ORF">EH240_36915</name>
</gene>
<organism evidence="3 4">
    <name type="scientific">Mesorhizobium tamadayense</name>
    <dbReference type="NCBI Taxonomy" id="425306"/>
    <lineage>
        <taxon>Bacteria</taxon>
        <taxon>Pseudomonadati</taxon>
        <taxon>Pseudomonadota</taxon>
        <taxon>Alphaproteobacteria</taxon>
        <taxon>Hyphomicrobiales</taxon>
        <taxon>Phyllobacteriaceae</taxon>
        <taxon>Mesorhizobium</taxon>
    </lineage>
</organism>
<feature type="domain" description="Transposase IS110-like N-terminal" evidence="1">
    <location>
        <begin position="18"/>
        <end position="148"/>
    </location>
</feature>
<comment type="caution">
    <text evidence="3">The sequence shown here is derived from an EMBL/GenBank/DDBJ whole genome shotgun (WGS) entry which is preliminary data.</text>
</comment>
<feature type="domain" description="Transposase IS116/IS110/IS902 C-terminal" evidence="2">
    <location>
        <begin position="221"/>
        <end position="299"/>
    </location>
</feature>
<evidence type="ECO:0000259" key="1">
    <source>
        <dbReference type="Pfam" id="PF01548"/>
    </source>
</evidence>
<dbReference type="InterPro" id="IPR002525">
    <property type="entry name" value="Transp_IS110-like_N"/>
</dbReference>
<dbReference type="AlphaFoldDB" id="A0A3P3EJB0"/>
<evidence type="ECO:0000313" key="3">
    <source>
        <dbReference type="EMBL" id="RRH86430.1"/>
    </source>
</evidence>
<dbReference type="PANTHER" id="PTHR33055">
    <property type="entry name" value="TRANSPOSASE FOR INSERTION SEQUENCE ELEMENT IS1111A"/>
    <property type="match status" value="1"/>
</dbReference>
<protein>
    <submittedName>
        <fullName evidence="3">IS110 family transposase</fullName>
    </submittedName>
</protein>
<dbReference type="NCBIfam" id="NF033542">
    <property type="entry name" value="transpos_IS110"/>
    <property type="match status" value="1"/>
</dbReference>
<evidence type="ECO:0000313" key="4">
    <source>
        <dbReference type="Proteomes" id="UP000273786"/>
    </source>
</evidence>
<dbReference type="InterPro" id="IPR047650">
    <property type="entry name" value="Transpos_IS110"/>
</dbReference>
<dbReference type="EMBL" id="RQXT01000153">
    <property type="protein sequence ID" value="RRH86430.1"/>
    <property type="molecule type" value="Genomic_DNA"/>
</dbReference>